<dbReference type="SUPFAM" id="SSF53335">
    <property type="entry name" value="S-adenosyl-L-methionine-dependent methyltransferases"/>
    <property type="match status" value="1"/>
</dbReference>
<dbReference type="GO" id="GO:0008168">
    <property type="term" value="F:methyltransferase activity"/>
    <property type="evidence" value="ECO:0007669"/>
    <property type="project" value="UniProtKB-KW"/>
</dbReference>
<gene>
    <name evidence="1" type="ORF">CSA56_11145</name>
</gene>
<dbReference type="Gene3D" id="3.40.50.150">
    <property type="entry name" value="Vaccinia Virus protein VP39"/>
    <property type="match status" value="1"/>
</dbReference>
<dbReference type="CDD" id="cd02440">
    <property type="entry name" value="AdoMet_MTases"/>
    <property type="match status" value="1"/>
</dbReference>
<reference evidence="1 2" key="1">
    <citation type="submission" date="2017-10" db="EMBL/GenBank/DDBJ databases">
        <title>Novel microbial diversity and functional potential in the marine mammal oral microbiome.</title>
        <authorList>
            <person name="Dudek N.K."/>
            <person name="Sun C.L."/>
            <person name="Burstein D."/>
            <person name="Kantor R.S."/>
            <person name="Aliaga Goltsman D.S."/>
            <person name="Bik E.M."/>
            <person name="Thomas B.C."/>
            <person name="Banfield J.F."/>
            <person name="Relman D.A."/>
        </authorList>
    </citation>
    <scope>NUCLEOTIDE SEQUENCE [LARGE SCALE GENOMIC DNA]</scope>
    <source>
        <strain evidence="1">DOLJORAL78_47_16</strain>
    </source>
</reference>
<dbReference type="Proteomes" id="UP000230821">
    <property type="component" value="Unassembled WGS sequence"/>
</dbReference>
<sequence>MPLSLRKQDEQDLKTYLAGFDLFVENPQEGMQYLDGAFLRFMLTLRMVPPIPSDSKGRLLELGANPYFLTLMLKRFHRYELTLANFFGDGHHIDGQGRQQISNSAVGEEYDFKYEHFNMEKAPFPYTDNEFDLVLFCEILEHLVLDPTRPLREIHRVLKPGGSLLLTTPNVLACQNMFKLLVGRNIYDSYSDYGVYGRHNREYTPREVKSLLETCGFEIMTLIVEDIYSHSKVLLRLLKRFRPQWRDNIFVLARASV</sequence>
<dbReference type="InterPro" id="IPR029063">
    <property type="entry name" value="SAM-dependent_MTases_sf"/>
</dbReference>
<proteinExistence type="predicted"/>
<dbReference type="AlphaFoldDB" id="A0A2G6KDC4"/>
<name>A0A2G6KDC4_9BACT</name>
<comment type="caution">
    <text evidence="1">The sequence shown here is derived from an EMBL/GenBank/DDBJ whole genome shotgun (WGS) entry which is preliminary data.</text>
</comment>
<dbReference type="EMBL" id="PDSK01000096">
    <property type="protein sequence ID" value="PIE33661.1"/>
    <property type="molecule type" value="Genomic_DNA"/>
</dbReference>
<keyword evidence="1" id="KW-0489">Methyltransferase</keyword>
<keyword evidence="1" id="KW-0808">Transferase</keyword>
<dbReference type="Pfam" id="PF13489">
    <property type="entry name" value="Methyltransf_23"/>
    <property type="match status" value="1"/>
</dbReference>
<evidence type="ECO:0000313" key="2">
    <source>
        <dbReference type="Proteomes" id="UP000230821"/>
    </source>
</evidence>
<evidence type="ECO:0000313" key="1">
    <source>
        <dbReference type="EMBL" id="PIE33661.1"/>
    </source>
</evidence>
<accession>A0A2G6KDC4</accession>
<organism evidence="1 2">
    <name type="scientific">candidate division KSB3 bacterium</name>
    <dbReference type="NCBI Taxonomy" id="2044937"/>
    <lineage>
        <taxon>Bacteria</taxon>
        <taxon>candidate division KSB3</taxon>
    </lineage>
</organism>
<protein>
    <submittedName>
        <fullName evidence="1">SAM-dependent methyltransferase</fullName>
    </submittedName>
</protein>
<dbReference type="GO" id="GO:0032259">
    <property type="term" value="P:methylation"/>
    <property type="evidence" value="ECO:0007669"/>
    <property type="project" value="UniProtKB-KW"/>
</dbReference>